<dbReference type="AlphaFoldDB" id="U4KLP5"/>
<feature type="transmembrane region" description="Helical" evidence="1">
    <location>
        <begin position="44"/>
        <end position="65"/>
    </location>
</feature>
<evidence type="ECO:0000256" key="1">
    <source>
        <dbReference type="SAM" id="Phobius"/>
    </source>
</evidence>
<keyword evidence="1" id="KW-0472">Membrane</keyword>
<protein>
    <submittedName>
        <fullName evidence="2">Uncharacterized protein</fullName>
    </submittedName>
</protein>
<name>U4KLP5_ALTPJ</name>
<dbReference type="EMBL" id="FO681347">
    <property type="protein sequence ID" value="CCV64817.1"/>
    <property type="molecule type" value="Genomic_DNA"/>
</dbReference>
<keyword evidence="3" id="KW-1185">Reference proteome</keyword>
<feature type="transmembrane region" description="Helical" evidence="1">
    <location>
        <begin position="77"/>
        <end position="94"/>
    </location>
</feature>
<feature type="transmembrane region" description="Helical" evidence="1">
    <location>
        <begin position="12"/>
        <end position="32"/>
    </location>
</feature>
<dbReference type="KEGG" id="apal:BN85412400"/>
<evidence type="ECO:0000313" key="2">
    <source>
        <dbReference type="EMBL" id="CCV64817.1"/>
    </source>
</evidence>
<sequence length="106" mass="12284">MVPILIFVREITLWFLISVFANIINFFILTLLEKTPEKITNKKMLINILIRNSINIVVLLLILLINRNNQTLLLKSYIASAVGFLSIKVGIYIYKAFYREKEGLVI</sequence>
<reference evidence="2 3" key="1">
    <citation type="journal article" date="2013" name="J. Mol. Microbiol. Biotechnol.">
        <title>Analysis of the Complete Genomes of Acholeplasma brassicae , A. palmae and A. laidlawii and Their Comparison to the Obligate Parasites from ' Candidatus Phytoplasma'.</title>
        <authorList>
            <person name="Kube M."/>
            <person name="Siewert C."/>
            <person name="Migdoll A.M."/>
            <person name="Duduk B."/>
            <person name="Holz S."/>
            <person name="Rabus R."/>
            <person name="Seemuller E."/>
            <person name="Mitrovic J."/>
            <person name="Muller I."/>
            <person name="Buttner C."/>
            <person name="Reinhardt R."/>
        </authorList>
    </citation>
    <scope>NUCLEOTIDE SEQUENCE [LARGE SCALE GENOMIC DNA]</scope>
    <source>
        <strain evidence="2 3">J233</strain>
    </source>
</reference>
<evidence type="ECO:0000313" key="3">
    <source>
        <dbReference type="Proteomes" id="UP000032740"/>
    </source>
</evidence>
<dbReference type="STRING" id="1318466.BN85412400"/>
<keyword evidence="1" id="KW-1133">Transmembrane helix</keyword>
<accession>U4KLP5</accession>
<dbReference type="HOGENOM" id="CLU_2204285_0_0_14"/>
<dbReference type="Proteomes" id="UP000032740">
    <property type="component" value="Chromosome"/>
</dbReference>
<gene>
    <name evidence="2" type="ORF">BN85412400</name>
</gene>
<proteinExistence type="predicted"/>
<keyword evidence="1" id="KW-0812">Transmembrane</keyword>
<organism evidence="2 3">
    <name type="scientific">Alteracholeplasma palmae (strain ATCC 49389 / J233)</name>
    <name type="common">Acholeplasma palmae</name>
    <dbReference type="NCBI Taxonomy" id="1318466"/>
    <lineage>
        <taxon>Bacteria</taxon>
        <taxon>Bacillati</taxon>
        <taxon>Mycoplasmatota</taxon>
        <taxon>Mollicutes</taxon>
        <taxon>Acholeplasmatales</taxon>
        <taxon>Acholeplasmataceae</taxon>
        <taxon>Acholeplasma</taxon>
    </lineage>
</organism>